<dbReference type="SUPFAM" id="SSF53649">
    <property type="entry name" value="Alkaline phosphatase-like"/>
    <property type="match status" value="1"/>
</dbReference>
<evidence type="ECO:0000256" key="1">
    <source>
        <dbReference type="ARBA" id="ARBA00012647"/>
    </source>
</evidence>
<comment type="cofactor">
    <cofactor evidence="2">
        <name>Mg(2+)</name>
        <dbReference type="ChEBI" id="CHEBI:18420"/>
    </cofactor>
    <text evidence="2">Binds 1 Mg(2+) ion.</text>
</comment>
<dbReference type="InterPro" id="IPR001952">
    <property type="entry name" value="Alkaline_phosphatase"/>
</dbReference>
<dbReference type="GO" id="GO:0004035">
    <property type="term" value="F:alkaline phosphatase activity"/>
    <property type="evidence" value="ECO:0007669"/>
    <property type="project" value="UniProtKB-EC"/>
</dbReference>
<sequence>MGIVTTTAVTGATPAALYAHSSHRDWECDTAMKNETNEDNTLCKDIALQLIEDDTGKNINVILGGGRYPLGANLIGDENDACIRNDNRNLAYEWLKQKKIVNKTARYVTNSKQLDDFDPKSVDYLLGKLL</sequence>
<dbReference type="Proteomes" id="UP000326759">
    <property type="component" value="Unassembled WGS sequence"/>
</dbReference>
<dbReference type="PANTHER" id="PTHR11596">
    <property type="entry name" value="ALKALINE PHOSPHATASE"/>
    <property type="match status" value="1"/>
</dbReference>
<dbReference type="InterPro" id="IPR017850">
    <property type="entry name" value="Alkaline_phosphatase_core_sf"/>
</dbReference>
<dbReference type="EMBL" id="SEYY01022234">
    <property type="protein sequence ID" value="KAB7495691.1"/>
    <property type="molecule type" value="Genomic_DNA"/>
</dbReference>
<dbReference type="Pfam" id="PF00245">
    <property type="entry name" value="Alk_phosphatase"/>
    <property type="match status" value="1"/>
</dbReference>
<feature type="binding site" evidence="2">
    <location>
        <position position="13"/>
    </location>
    <ligand>
        <name>Mg(2+)</name>
        <dbReference type="ChEBI" id="CHEBI:18420"/>
    </ligand>
</feature>
<dbReference type="PANTHER" id="PTHR11596:SF83">
    <property type="entry name" value="ALKALINE PHOSPHATASE 4"/>
    <property type="match status" value="1"/>
</dbReference>
<keyword evidence="2" id="KW-0479">Metal-binding</keyword>
<dbReference type="Gene3D" id="3.40.720.10">
    <property type="entry name" value="Alkaline Phosphatase, subunit A"/>
    <property type="match status" value="1"/>
</dbReference>
<dbReference type="GO" id="GO:0046872">
    <property type="term" value="F:metal ion binding"/>
    <property type="evidence" value="ECO:0007669"/>
    <property type="project" value="UniProtKB-KW"/>
</dbReference>
<dbReference type="OrthoDB" id="5818554at2759"/>
<dbReference type="AlphaFoldDB" id="A0A5N5SNP6"/>
<evidence type="ECO:0000313" key="3">
    <source>
        <dbReference type="EMBL" id="KAB7495691.1"/>
    </source>
</evidence>
<comment type="caution">
    <text evidence="3">The sequence shown here is derived from an EMBL/GenBank/DDBJ whole genome shotgun (WGS) entry which is preliminary data.</text>
</comment>
<evidence type="ECO:0000256" key="2">
    <source>
        <dbReference type="PIRSR" id="PIRSR601952-2"/>
    </source>
</evidence>
<accession>A0A5N5SNP6</accession>
<keyword evidence="4" id="KW-1185">Reference proteome</keyword>
<dbReference type="EC" id="3.1.3.1" evidence="1"/>
<protein>
    <recommendedName>
        <fullName evidence="1">alkaline phosphatase</fullName>
        <ecNumber evidence="1">3.1.3.1</ecNumber>
    </recommendedName>
</protein>
<evidence type="ECO:0000313" key="4">
    <source>
        <dbReference type="Proteomes" id="UP000326759"/>
    </source>
</evidence>
<keyword evidence="2" id="KW-0460">Magnesium</keyword>
<reference evidence="3 4" key="1">
    <citation type="journal article" date="2019" name="PLoS Biol.">
        <title>Sex chromosomes control vertical transmission of feminizing Wolbachia symbionts in an isopod.</title>
        <authorList>
            <person name="Becking T."/>
            <person name="Chebbi M.A."/>
            <person name="Giraud I."/>
            <person name="Moumen B."/>
            <person name="Laverre T."/>
            <person name="Caubet Y."/>
            <person name="Peccoud J."/>
            <person name="Gilbert C."/>
            <person name="Cordaux R."/>
        </authorList>
    </citation>
    <scope>NUCLEOTIDE SEQUENCE [LARGE SCALE GENOMIC DNA]</scope>
    <source>
        <strain evidence="3">ANa2</strain>
        <tissue evidence="3">Whole body excluding digestive tract and cuticle</tissue>
    </source>
</reference>
<name>A0A5N5SNP6_9CRUS</name>
<organism evidence="3 4">
    <name type="scientific">Armadillidium nasatum</name>
    <dbReference type="NCBI Taxonomy" id="96803"/>
    <lineage>
        <taxon>Eukaryota</taxon>
        <taxon>Metazoa</taxon>
        <taxon>Ecdysozoa</taxon>
        <taxon>Arthropoda</taxon>
        <taxon>Crustacea</taxon>
        <taxon>Multicrustacea</taxon>
        <taxon>Malacostraca</taxon>
        <taxon>Eumalacostraca</taxon>
        <taxon>Peracarida</taxon>
        <taxon>Isopoda</taxon>
        <taxon>Oniscidea</taxon>
        <taxon>Crinocheta</taxon>
        <taxon>Armadillidiidae</taxon>
        <taxon>Armadillidium</taxon>
    </lineage>
</organism>
<proteinExistence type="predicted"/>
<gene>
    <name evidence="3" type="primary">Aph4_1</name>
    <name evidence="3" type="ORF">Anas_10853</name>
</gene>